<organism evidence="3 4">
    <name type="scientific">Candidatus Magnetobacterium bavaricum</name>
    <dbReference type="NCBI Taxonomy" id="29290"/>
    <lineage>
        <taxon>Bacteria</taxon>
        <taxon>Pseudomonadati</taxon>
        <taxon>Nitrospirota</taxon>
        <taxon>Thermodesulfovibrionia</taxon>
        <taxon>Thermodesulfovibrionales</taxon>
        <taxon>Candidatus Magnetobacteriaceae</taxon>
        <taxon>Candidatus Magnetobacterium</taxon>
    </lineage>
</organism>
<feature type="transmembrane region" description="Helical" evidence="1">
    <location>
        <begin position="89"/>
        <end position="110"/>
    </location>
</feature>
<gene>
    <name evidence="3" type="ORF">MBAV_000850</name>
</gene>
<evidence type="ECO:0000259" key="2">
    <source>
        <dbReference type="PROSITE" id="PS50022"/>
    </source>
</evidence>
<feature type="transmembrane region" description="Helical" evidence="1">
    <location>
        <begin position="334"/>
        <end position="355"/>
    </location>
</feature>
<comment type="caution">
    <text evidence="3">The sequence shown here is derived from an EMBL/GenBank/DDBJ whole genome shotgun (WGS) entry which is preliminary data.</text>
</comment>
<dbReference type="AlphaFoldDB" id="A0A0F3H205"/>
<evidence type="ECO:0000313" key="3">
    <source>
        <dbReference type="EMBL" id="KJU86948.1"/>
    </source>
</evidence>
<keyword evidence="1" id="KW-0472">Membrane</keyword>
<evidence type="ECO:0000256" key="1">
    <source>
        <dbReference type="SAM" id="Phobius"/>
    </source>
</evidence>
<sequence>MLSKRFKYLLISITFCLSVYLPAIHASYMAHDDYWLQLLAERPNCQDSAEYGAFLGVGRYLAAETMCAWTQWLDFYLSVDKVNSVRSFAILRGTNILILCITFFFLWQWLNHLCNDDKKAFVSTALIMLLPGATVYASWACMALFAPGFITLIMGVHYLHRAFLCNTKGCLYGVIFPRDIKTAIYVLGSMAFIIATFNFHPGIAFLFFIVPMTLIVFTDNKGWMQKRYESLSYCVYFIVTTVAYFVLHKIVVLPLFKGHDGINVDIKKFEFSNLYLIKENITTFFTFSLWRAANLWHISDRRLISSLVLALFFITLLAIVKAKKRNKAACGRVFIEKSILSVFIFLCCAAIPLFYMPVFYYRVLFSLSAIITLLAIWSFQFWFAALKKYVQGAKRDTIMGVVNIASVFFIIYVGAQTHLKILHYYVDVQRREETYFTSGIKPLFDNKLDVVYVVGVGYDNNSLTNPYVSGDEFGLPSSGFPNSYSFYGMFRNAANKLDADLSDYQMKRVYRDKTYKFMKKGTEINASSRIGVVNIDRLFAPDHKIATTVKLELLSVKSSSIFQGLGPDRLLDEDDGIDAWHSQNPPVYPEWLEFEFKERVFFRTLTVMQQSRSKKDPNRTFLGRAPQSIALKISDDGIAWKDVLYVNNMCNKYTDERYNLELLSTVVARFVRVEIHSNCGDPDLVTIQGMNFY</sequence>
<keyword evidence="4" id="KW-1185">Reference proteome</keyword>
<feature type="transmembrane region" description="Helical" evidence="1">
    <location>
        <begin position="303"/>
        <end position="322"/>
    </location>
</feature>
<evidence type="ECO:0000313" key="4">
    <source>
        <dbReference type="Proteomes" id="UP000033423"/>
    </source>
</evidence>
<feature type="domain" description="F5/8 type C" evidence="2">
    <location>
        <begin position="538"/>
        <end position="673"/>
    </location>
</feature>
<dbReference type="SUPFAM" id="SSF49785">
    <property type="entry name" value="Galactose-binding domain-like"/>
    <property type="match status" value="1"/>
</dbReference>
<feature type="transmembrane region" description="Helical" evidence="1">
    <location>
        <begin position="361"/>
        <end position="385"/>
    </location>
</feature>
<dbReference type="InterPro" id="IPR008979">
    <property type="entry name" value="Galactose-bd-like_sf"/>
</dbReference>
<dbReference type="EMBL" id="LACI01000384">
    <property type="protein sequence ID" value="KJU86948.1"/>
    <property type="molecule type" value="Genomic_DNA"/>
</dbReference>
<feature type="transmembrane region" description="Helical" evidence="1">
    <location>
        <begin position="230"/>
        <end position="247"/>
    </location>
</feature>
<name>A0A0F3H205_9BACT</name>
<dbReference type="Pfam" id="PF00754">
    <property type="entry name" value="F5_F8_type_C"/>
    <property type="match status" value="1"/>
</dbReference>
<reference evidence="3 4" key="1">
    <citation type="submission" date="2015-02" db="EMBL/GenBank/DDBJ databases">
        <title>Single-cell genomics of uncultivated deep-branching MTB reveals a conserved set of magnetosome genes.</title>
        <authorList>
            <person name="Kolinko S."/>
            <person name="Richter M."/>
            <person name="Glockner F.O."/>
            <person name="Brachmann A."/>
            <person name="Schuler D."/>
        </authorList>
    </citation>
    <scope>NUCLEOTIDE SEQUENCE [LARGE SCALE GENOMIC DNA]</scope>
    <source>
        <strain evidence="3">TM-1</strain>
    </source>
</reference>
<feature type="transmembrane region" description="Helical" evidence="1">
    <location>
        <begin position="397"/>
        <end position="415"/>
    </location>
</feature>
<keyword evidence="1" id="KW-0812">Transmembrane</keyword>
<dbReference type="Proteomes" id="UP000033423">
    <property type="component" value="Unassembled WGS sequence"/>
</dbReference>
<feature type="transmembrane region" description="Helical" evidence="1">
    <location>
        <begin position="180"/>
        <end position="197"/>
    </location>
</feature>
<dbReference type="PROSITE" id="PS50022">
    <property type="entry name" value="FA58C_3"/>
    <property type="match status" value="1"/>
</dbReference>
<proteinExistence type="predicted"/>
<accession>A0A0F3H205</accession>
<dbReference type="Gene3D" id="2.60.120.260">
    <property type="entry name" value="Galactose-binding domain-like"/>
    <property type="match status" value="1"/>
</dbReference>
<keyword evidence="1" id="KW-1133">Transmembrane helix</keyword>
<dbReference type="InterPro" id="IPR000421">
    <property type="entry name" value="FA58C"/>
</dbReference>
<feature type="transmembrane region" description="Helical" evidence="1">
    <location>
        <begin position="136"/>
        <end position="159"/>
    </location>
</feature>
<protein>
    <submittedName>
        <fullName evidence="3">Membrane protein</fullName>
    </submittedName>
</protein>